<keyword evidence="10" id="KW-0472">Membrane</keyword>
<dbReference type="PROSITE" id="PS51473">
    <property type="entry name" value="GNK2"/>
    <property type="match status" value="2"/>
</dbReference>
<feature type="compositionally biased region" description="Basic residues" evidence="9">
    <location>
        <begin position="201"/>
        <end position="210"/>
    </location>
</feature>
<reference evidence="12" key="1">
    <citation type="journal article" date="2022" name="Int. J. Mol. Sci.">
        <title>Draft Genome of Tanacetum Coccineum: Genomic Comparison of Closely Related Tanacetum-Family Plants.</title>
        <authorList>
            <person name="Yamashiro T."/>
            <person name="Shiraishi A."/>
            <person name="Nakayama K."/>
            <person name="Satake H."/>
        </authorList>
    </citation>
    <scope>NUCLEOTIDE SEQUENCE</scope>
</reference>
<keyword evidence="13" id="KW-1185">Reference proteome</keyword>
<keyword evidence="2" id="KW-0945">Host-virus interaction</keyword>
<comment type="similarity">
    <text evidence="8">Belongs to the cysteine-rich repeat secretory protein family. Plasmodesmata-located proteins (PDLD) subfamily.</text>
</comment>
<feature type="domain" description="Gnk2-homologous" evidence="11">
    <location>
        <begin position="1"/>
        <end position="92"/>
    </location>
</feature>
<dbReference type="PANTHER" id="PTHR32080">
    <property type="entry name" value="ANTIFUNGAL PROTEIN GINKBILOBIN-2-LIKE"/>
    <property type="match status" value="1"/>
</dbReference>
<evidence type="ECO:0000256" key="1">
    <source>
        <dbReference type="ARBA" id="ARBA00004251"/>
    </source>
</evidence>
<gene>
    <name evidence="12" type="ORF">Tco_0975940</name>
</gene>
<reference evidence="12" key="2">
    <citation type="submission" date="2022-01" db="EMBL/GenBank/DDBJ databases">
        <authorList>
            <person name="Yamashiro T."/>
            <person name="Shiraishi A."/>
            <person name="Satake H."/>
            <person name="Nakayama K."/>
        </authorList>
    </citation>
    <scope>NUCLEOTIDE SEQUENCE</scope>
</reference>
<feature type="region of interest" description="Disordered" evidence="9">
    <location>
        <begin position="183"/>
        <end position="210"/>
    </location>
</feature>
<proteinExistence type="inferred from homology"/>
<evidence type="ECO:0000256" key="4">
    <source>
        <dbReference type="ARBA" id="ARBA00022737"/>
    </source>
</evidence>
<sequence length="330" mass="36215">MSPYESNVNSLFTSLVNSATVYNFNKFAISPPGYSQNDSVYGLFQCRGDLSSSDCKECVMSSITQLRATCPVSSGGAIQLDGCFVKYDKSLFFGDEDQGEVLKRCGPSVGYNSDALNRIDSALAFLIAGNGLYFRAGDYGSIQGVAQCVQDLSESDCQDCISEACGRLRSECQTSTWGDTYLGNDGPSDNGSSGSDGTPSSKKRKGGKKKRGMPKWLLYSLISFAGGVSTLGVAWSLNMNWWNSYNVWNPTAKKQFKEAKKEIDVNKKEIEGNKKSSDTTNKTVAEIRHDVEDTRELFALYHEAMRGAFYKRPNCHHGCIGHCHHLLAIF</sequence>
<evidence type="ECO:0000259" key="11">
    <source>
        <dbReference type="PROSITE" id="PS51473"/>
    </source>
</evidence>
<keyword evidence="3" id="KW-0732">Signal</keyword>
<keyword evidence="10" id="KW-1133">Transmembrane helix</keyword>
<feature type="domain" description="Gnk2-homologous" evidence="11">
    <location>
        <begin position="93"/>
        <end position="196"/>
    </location>
</feature>
<evidence type="ECO:0000256" key="5">
    <source>
        <dbReference type="ARBA" id="ARBA00022949"/>
    </source>
</evidence>
<feature type="compositionally biased region" description="Low complexity" evidence="9">
    <location>
        <begin position="183"/>
        <end position="200"/>
    </location>
</feature>
<dbReference type="Proteomes" id="UP001151760">
    <property type="component" value="Unassembled WGS sequence"/>
</dbReference>
<comment type="subcellular location">
    <subcellularLocation>
        <location evidence="7">Cell junction</location>
        <location evidence="7">Plasmodesma</location>
    </subcellularLocation>
    <subcellularLocation>
        <location evidence="1">Cell membrane</location>
        <topology evidence="1">Single-pass type I membrane protein</topology>
    </subcellularLocation>
</comment>
<accession>A0ABQ5EFU7</accession>
<dbReference type="Gene3D" id="3.30.430.20">
    <property type="entry name" value="Gnk2 domain, C-X8-C-X2-C motif"/>
    <property type="match status" value="2"/>
</dbReference>
<evidence type="ECO:0000313" key="12">
    <source>
        <dbReference type="EMBL" id="GJT49783.1"/>
    </source>
</evidence>
<keyword evidence="5" id="KW-0965">Cell junction</keyword>
<dbReference type="Pfam" id="PF01657">
    <property type="entry name" value="Stress-antifung"/>
    <property type="match status" value="2"/>
</dbReference>
<protein>
    <submittedName>
        <fullName evidence="12">Cysteine-rich repeat secretory protein 12-like protein</fullName>
    </submittedName>
</protein>
<name>A0ABQ5EFU7_9ASTR</name>
<dbReference type="EMBL" id="BQNB010016266">
    <property type="protein sequence ID" value="GJT49783.1"/>
    <property type="molecule type" value="Genomic_DNA"/>
</dbReference>
<evidence type="ECO:0000313" key="13">
    <source>
        <dbReference type="Proteomes" id="UP001151760"/>
    </source>
</evidence>
<keyword evidence="4" id="KW-0677">Repeat</keyword>
<dbReference type="CDD" id="cd23509">
    <property type="entry name" value="Gnk2-like"/>
    <property type="match status" value="2"/>
</dbReference>
<evidence type="ECO:0000256" key="9">
    <source>
        <dbReference type="SAM" id="MobiDB-lite"/>
    </source>
</evidence>
<organism evidence="12 13">
    <name type="scientific">Tanacetum coccineum</name>
    <dbReference type="NCBI Taxonomy" id="301880"/>
    <lineage>
        <taxon>Eukaryota</taxon>
        <taxon>Viridiplantae</taxon>
        <taxon>Streptophyta</taxon>
        <taxon>Embryophyta</taxon>
        <taxon>Tracheophyta</taxon>
        <taxon>Spermatophyta</taxon>
        <taxon>Magnoliopsida</taxon>
        <taxon>eudicotyledons</taxon>
        <taxon>Gunneridae</taxon>
        <taxon>Pentapetalae</taxon>
        <taxon>asterids</taxon>
        <taxon>campanulids</taxon>
        <taxon>Asterales</taxon>
        <taxon>Asteraceae</taxon>
        <taxon>Asteroideae</taxon>
        <taxon>Anthemideae</taxon>
        <taxon>Anthemidinae</taxon>
        <taxon>Tanacetum</taxon>
    </lineage>
</organism>
<dbReference type="PANTHER" id="PTHR32080:SF43">
    <property type="entry name" value="GNK2-LIKE DOMAIN-CONTAINING PROTEIN"/>
    <property type="match status" value="1"/>
</dbReference>
<evidence type="ECO:0000256" key="2">
    <source>
        <dbReference type="ARBA" id="ARBA00022581"/>
    </source>
</evidence>
<keyword evidence="6" id="KW-1015">Disulfide bond</keyword>
<comment type="caution">
    <text evidence="12">The sequence shown here is derived from an EMBL/GenBank/DDBJ whole genome shotgun (WGS) entry which is preliminary data.</text>
</comment>
<keyword evidence="10" id="KW-0812">Transmembrane</keyword>
<evidence type="ECO:0000256" key="8">
    <source>
        <dbReference type="ARBA" id="ARBA00038393"/>
    </source>
</evidence>
<dbReference type="InterPro" id="IPR051378">
    <property type="entry name" value="Cell2Cell_Antifungal"/>
</dbReference>
<evidence type="ECO:0000256" key="7">
    <source>
        <dbReference type="ARBA" id="ARBA00024184"/>
    </source>
</evidence>
<feature type="transmembrane region" description="Helical" evidence="10">
    <location>
        <begin position="216"/>
        <end position="237"/>
    </location>
</feature>
<evidence type="ECO:0000256" key="6">
    <source>
        <dbReference type="ARBA" id="ARBA00023157"/>
    </source>
</evidence>
<evidence type="ECO:0000256" key="3">
    <source>
        <dbReference type="ARBA" id="ARBA00022729"/>
    </source>
</evidence>
<dbReference type="InterPro" id="IPR002902">
    <property type="entry name" value="GNK2"/>
</dbReference>
<evidence type="ECO:0000256" key="10">
    <source>
        <dbReference type="SAM" id="Phobius"/>
    </source>
</evidence>
<dbReference type="InterPro" id="IPR038408">
    <property type="entry name" value="GNK2_sf"/>
</dbReference>